<dbReference type="PANTHER" id="PTHR21237:SF23">
    <property type="entry name" value="GRPE PROTEIN HOMOLOG, MITOCHONDRIAL"/>
    <property type="match status" value="1"/>
</dbReference>
<comment type="function">
    <text evidence="3 4">Participates actively in the response to hyperosmotic and heat shock by preventing the aggregation of stress-denatured proteins, in association with DnaK and GrpE. It is the nucleotide exchange factor for DnaK and may function as a thermosensor. Unfolded proteins bind initially to DnaJ; upon interaction with the DnaJ-bound protein, DnaK hydrolyzes its bound ATP, resulting in the formation of a stable complex. GrpE releases ADP from DnaK; ATP binding to DnaK triggers the release of the substrate protein, thus completing the reaction cycle. Several rounds of ATP-dependent interactions between DnaJ, DnaK and GrpE are required for fully efficient folding.</text>
</comment>
<dbReference type="Gene3D" id="3.90.20.20">
    <property type="match status" value="1"/>
</dbReference>
<keyword evidence="3 4" id="KW-0346">Stress response</keyword>
<dbReference type="Proteomes" id="UP001231362">
    <property type="component" value="Unassembled WGS sequence"/>
</dbReference>
<dbReference type="SUPFAM" id="SSF51064">
    <property type="entry name" value="Head domain of nucleotide exchange factor GrpE"/>
    <property type="match status" value="1"/>
</dbReference>
<dbReference type="CDD" id="cd00446">
    <property type="entry name" value="GrpE"/>
    <property type="match status" value="1"/>
</dbReference>
<gene>
    <name evidence="3" type="primary">grpE</name>
    <name evidence="7" type="ORF">J2S07_002336</name>
</gene>
<organism evidence="7 8">
    <name type="scientific">Anoxybacillus andreesenii</name>
    <dbReference type="NCBI Taxonomy" id="1325932"/>
    <lineage>
        <taxon>Bacteria</taxon>
        <taxon>Bacillati</taxon>
        <taxon>Bacillota</taxon>
        <taxon>Bacilli</taxon>
        <taxon>Bacillales</taxon>
        <taxon>Anoxybacillaceae</taxon>
        <taxon>Anoxybacillus</taxon>
    </lineage>
</organism>
<comment type="subunit">
    <text evidence="3">Homodimer.</text>
</comment>
<dbReference type="InterPro" id="IPR009012">
    <property type="entry name" value="GrpE_head"/>
</dbReference>
<name>A0ABT9V4Z5_9BACL</name>
<comment type="similarity">
    <text evidence="1 3 5">Belongs to the GrpE family.</text>
</comment>
<dbReference type="Gene3D" id="2.30.22.10">
    <property type="entry name" value="Head domain of nucleotide exchange factor GrpE"/>
    <property type="match status" value="1"/>
</dbReference>
<dbReference type="PRINTS" id="PR00773">
    <property type="entry name" value="GRPEPROTEIN"/>
</dbReference>
<keyword evidence="8" id="KW-1185">Reference proteome</keyword>
<evidence type="ECO:0000256" key="1">
    <source>
        <dbReference type="ARBA" id="ARBA00009054"/>
    </source>
</evidence>
<keyword evidence="3" id="KW-0963">Cytoplasm</keyword>
<feature type="compositionally biased region" description="Acidic residues" evidence="6">
    <location>
        <begin position="29"/>
        <end position="39"/>
    </location>
</feature>
<dbReference type="PROSITE" id="PS01071">
    <property type="entry name" value="GRPE"/>
    <property type="match status" value="1"/>
</dbReference>
<dbReference type="NCBIfam" id="NF010738">
    <property type="entry name" value="PRK14140.1"/>
    <property type="match status" value="1"/>
</dbReference>
<dbReference type="SUPFAM" id="SSF58014">
    <property type="entry name" value="Coiled-coil domain of nucleotide exchange factor GrpE"/>
    <property type="match status" value="1"/>
</dbReference>
<evidence type="ECO:0000313" key="8">
    <source>
        <dbReference type="Proteomes" id="UP001231362"/>
    </source>
</evidence>
<comment type="subcellular location">
    <subcellularLocation>
        <location evidence="3">Cytoplasm</location>
    </subcellularLocation>
</comment>
<proteinExistence type="inferred from homology"/>
<evidence type="ECO:0000256" key="5">
    <source>
        <dbReference type="RuleBase" id="RU004478"/>
    </source>
</evidence>
<reference evidence="7 8" key="1">
    <citation type="submission" date="2023-07" db="EMBL/GenBank/DDBJ databases">
        <title>Genomic Encyclopedia of Type Strains, Phase IV (KMG-IV): sequencing the most valuable type-strain genomes for metagenomic binning, comparative biology and taxonomic classification.</title>
        <authorList>
            <person name="Goeker M."/>
        </authorList>
    </citation>
    <scope>NUCLEOTIDE SEQUENCE [LARGE SCALE GENOMIC DNA]</scope>
    <source>
        <strain evidence="7 8">DSM 23948</strain>
    </source>
</reference>
<keyword evidence="2 3" id="KW-0143">Chaperone</keyword>
<dbReference type="EMBL" id="JAUSTU010000010">
    <property type="protein sequence ID" value="MDQ0156018.1"/>
    <property type="molecule type" value="Genomic_DNA"/>
</dbReference>
<dbReference type="PANTHER" id="PTHR21237">
    <property type="entry name" value="GRPE PROTEIN"/>
    <property type="match status" value="1"/>
</dbReference>
<evidence type="ECO:0000256" key="2">
    <source>
        <dbReference type="ARBA" id="ARBA00023186"/>
    </source>
</evidence>
<evidence type="ECO:0000256" key="3">
    <source>
        <dbReference type="HAMAP-Rule" id="MF_01151"/>
    </source>
</evidence>
<dbReference type="HAMAP" id="MF_01151">
    <property type="entry name" value="GrpE"/>
    <property type="match status" value="1"/>
</dbReference>
<feature type="region of interest" description="Disordered" evidence="6">
    <location>
        <begin position="1"/>
        <end position="43"/>
    </location>
</feature>
<evidence type="ECO:0000256" key="4">
    <source>
        <dbReference type="RuleBase" id="RU000639"/>
    </source>
</evidence>
<dbReference type="InterPro" id="IPR000740">
    <property type="entry name" value="GrpE"/>
</dbReference>
<protein>
    <recommendedName>
        <fullName evidence="3 4">Protein GrpE</fullName>
    </recommendedName>
    <alternativeName>
        <fullName evidence="3">HSP-70 cofactor</fullName>
    </alternativeName>
</protein>
<feature type="compositionally biased region" description="Basic and acidic residues" evidence="6">
    <location>
        <begin position="1"/>
        <end position="10"/>
    </location>
</feature>
<evidence type="ECO:0000313" key="7">
    <source>
        <dbReference type="EMBL" id="MDQ0156018.1"/>
    </source>
</evidence>
<dbReference type="Pfam" id="PF01025">
    <property type="entry name" value="GrpE"/>
    <property type="match status" value="1"/>
</dbReference>
<accession>A0ABT9V4Z5</accession>
<sequence length="199" mass="23215">MAEEKEKLQEETQVTNDQDQIEKESIEPIFDEANVEEENPSSLENELVELQEKVVALEAQLEEKENRFLRLQADFENSRRRARLDFEAAQKYRAQELISDLLPVLDNFERALNVESDHEQTKSILQGMDMIYRSLLEALKKEGVEPIEAQGKEFDPHFHQAVMQVAEEGYDSNIVVEEFQKGYMLKDRVIRPSMVKVNQ</sequence>
<dbReference type="InterPro" id="IPR013805">
    <property type="entry name" value="GrpE_CC"/>
</dbReference>
<comment type="caution">
    <text evidence="7">The sequence shown here is derived from an EMBL/GenBank/DDBJ whole genome shotgun (WGS) entry which is preliminary data.</text>
</comment>
<evidence type="ECO:0000256" key="6">
    <source>
        <dbReference type="SAM" id="MobiDB-lite"/>
    </source>
</evidence>
<dbReference type="RefSeq" id="WP_307150541.1">
    <property type="nucleotide sequence ID" value="NZ_JAUSTU010000010.1"/>
</dbReference>